<evidence type="ECO:0000256" key="2">
    <source>
        <dbReference type="ARBA" id="ARBA00052718"/>
    </source>
</evidence>
<comment type="catalytic activity">
    <reaction evidence="2">
        <text>4-(gamma-L-glutamylamino)butanoate + H2O = 4-aminobutanoate + L-glutamate</text>
        <dbReference type="Rhea" id="RHEA:19737"/>
        <dbReference type="ChEBI" id="CHEBI:15377"/>
        <dbReference type="ChEBI" id="CHEBI:29985"/>
        <dbReference type="ChEBI" id="CHEBI:58800"/>
        <dbReference type="ChEBI" id="CHEBI:59888"/>
        <dbReference type="EC" id="3.5.1.94"/>
    </reaction>
</comment>
<dbReference type="GO" id="GO:0033969">
    <property type="term" value="F:gamma-glutamyl-gamma-aminobutyrate hydrolase activity"/>
    <property type="evidence" value="ECO:0007669"/>
    <property type="project" value="UniProtKB-EC"/>
</dbReference>
<evidence type="ECO:0000313" key="6">
    <source>
        <dbReference type="EMBL" id="GEO41287.1"/>
    </source>
</evidence>
<comment type="similarity">
    <text evidence="1">Belongs to the peptidase C26 family.</text>
</comment>
<keyword evidence="7" id="KW-1185">Reference proteome</keyword>
<comment type="caution">
    <text evidence="6">The sequence shown here is derived from an EMBL/GenBank/DDBJ whole genome shotgun (WGS) entry which is preliminary data.</text>
</comment>
<proteinExistence type="inferred from homology"/>
<dbReference type="EC" id="3.5.1.94" evidence="5"/>
<dbReference type="Pfam" id="PF07722">
    <property type="entry name" value="Peptidase_C26"/>
    <property type="match status" value="1"/>
</dbReference>
<dbReference type="PANTHER" id="PTHR43235">
    <property type="entry name" value="GLUTAMINE AMIDOTRANSFERASE PB2B2.05-RELATED"/>
    <property type="match status" value="1"/>
</dbReference>
<comment type="pathway">
    <text evidence="4">Amine and polyamine degradation; putrescine degradation; 4-aminobutanoate from putrescine: step 4/4.</text>
</comment>
<dbReference type="PANTHER" id="PTHR43235:SF1">
    <property type="entry name" value="GLUTAMINE AMIDOTRANSFERASE PB2B2.05-RELATED"/>
    <property type="match status" value="1"/>
</dbReference>
<evidence type="ECO:0000256" key="1">
    <source>
        <dbReference type="ARBA" id="ARBA00011083"/>
    </source>
</evidence>
<dbReference type="FunFam" id="3.40.50.880:FF:000030">
    <property type="entry name" value="Gamma-glutamyl-gamma-aminobutyrate hydrolase PuuD"/>
    <property type="match status" value="1"/>
</dbReference>
<dbReference type="AlphaFoldDB" id="A0A512DXT1"/>
<dbReference type="InterPro" id="IPR029062">
    <property type="entry name" value="Class_I_gatase-like"/>
</dbReference>
<organism evidence="6 7">
    <name type="scientific">Skermanella aerolata</name>
    <dbReference type="NCBI Taxonomy" id="393310"/>
    <lineage>
        <taxon>Bacteria</taxon>
        <taxon>Pseudomonadati</taxon>
        <taxon>Pseudomonadota</taxon>
        <taxon>Alphaproteobacteria</taxon>
        <taxon>Rhodospirillales</taxon>
        <taxon>Azospirillaceae</taxon>
        <taxon>Skermanella</taxon>
    </lineage>
</organism>
<protein>
    <recommendedName>
        <fullName evidence="5">gamma-glutamyl-gamma-aminobutyrate hydrolase</fullName>
        <ecNumber evidence="5">3.5.1.94</ecNumber>
    </recommendedName>
</protein>
<keyword evidence="6" id="KW-0315">Glutamine amidotransferase</keyword>
<evidence type="ECO:0000313" key="7">
    <source>
        <dbReference type="Proteomes" id="UP000321523"/>
    </source>
</evidence>
<evidence type="ECO:0000256" key="5">
    <source>
        <dbReference type="ARBA" id="ARBA00066788"/>
    </source>
</evidence>
<dbReference type="GO" id="GO:0005829">
    <property type="term" value="C:cytosol"/>
    <property type="evidence" value="ECO:0007669"/>
    <property type="project" value="TreeGrafter"/>
</dbReference>
<dbReference type="InterPro" id="IPR011697">
    <property type="entry name" value="Peptidase_C26"/>
</dbReference>
<name>A0A512DXT1_9PROT</name>
<evidence type="ECO:0000256" key="3">
    <source>
        <dbReference type="ARBA" id="ARBA00055068"/>
    </source>
</evidence>
<reference evidence="6 7" key="1">
    <citation type="submission" date="2019-07" db="EMBL/GenBank/DDBJ databases">
        <title>Whole genome shotgun sequence of Skermanella aerolata NBRC 106429.</title>
        <authorList>
            <person name="Hosoyama A."/>
            <person name="Uohara A."/>
            <person name="Ohji S."/>
            <person name="Ichikawa N."/>
        </authorList>
    </citation>
    <scope>NUCLEOTIDE SEQUENCE [LARGE SCALE GENOMIC DNA]</scope>
    <source>
        <strain evidence="6 7">NBRC 106429</strain>
    </source>
</reference>
<dbReference type="Proteomes" id="UP000321523">
    <property type="component" value="Unassembled WGS sequence"/>
</dbReference>
<dbReference type="EMBL" id="BJYZ01000027">
    <property type="protein sequence ID" value="GEO41287.1"/>
    <property type="molecule type" value="Genomic_DNA"/>
</dbReference>
<dbReference type="InterPro" id="IPR044668">
    <property type="entry name" value="PuuD-like"/>
</dbReference>
<dbReference type="GO" id="GO:0006598">
    <property type="term" value="P:polyamine catabolic process"/>
    <property type="evidence" value="ECO:0007669"/>
    <property type="project" value="TreeGrafter"/>
</dbReference>
<sequence>MAASPLPLVGVPACARQLGHHPFHIAGDKYIRAVSDGAGALPLVIPALGDTLDLAGLVGRLDGLLVTGSPSNVEPARYGGPSSVPGTLHDPERDATTLPLIRAALAAGVPVLAICRGIQELNVALGGSLHQRVQELPGKLDHRADDNRPVEEQYAKVHSVGLTPGGMLERITGKREIRVNSIHAQAIDRLADGLTAEAMAPDGLIEAVSVTGAPAFALAVQWHPEWRFWECPDSTALFKAFGQACGARAATRTNQGETVS</sequence>
<keyword evidence="6" id="KW-0808">Transferase</keyword>
<accession>A0A512DXT1</accession>
<dbReference type="RefSeq" id="WP_044431520.1">
    <property type="nucleotide sequence ID" value="NZ_BJYZ01000027.1"/>
</dbReference>
<dbReference type="Gene3D" id="3.40.50.880">
    <property type="match status" value="1"/>
</dbReference>
<dbReference type="SUPFAM" id="SSF52317">
    <property type="entry name" value="Class I glutamine amidotransferase-like"/>
    <property type="match status" value="1"/>
</dbReference>
<comment type="function">
    <text evidence="3">Involved in the breakdown of putrescine via hydrolysis of the gamma-glutamyl linkage of gamma-glutamyl-gamma-aminobutyrate.</text>
</comment>
<dbReference type="PROSITE" id="PS51273">
    <property type="entry name" value="GATASE_TYPE_1"/>
    <property type="match status" value="1"/>
</dbReference>
<dbReference type="OrthoDB" id="9813383at2"/>
<gene>
    <name evidence="6" type="primary">spuA</name>
    <name evidence="6" type="ORF">SAE02_54350</name>
</gene>
<dbReference type="CDD" id="cd01745">
    <property type="entry name" value="GATase1_2"/>
    <property type="match status" value="1"/>
</dbReference>
<dbReference type="GO" id="GO:0016740">
    <property type="term" value="F:transferase activity"/>
    <property type="evidence" value="ECO:0007669"/>
    <property type="project" value="UniProtKB-KW"/>
</dbReference>
<evidence type="ECO:0000256" key="4">
    <source>
        <dbReference type="ARBA" id="ARBA00060634"/>
    </source>
</evidence>